<keyword evidence="3" id="KW-1185">Reference proteome</keyword>
<reference evidence="2" key="1">
    <citation type="submission" date="2022-06" db="EMBL/GenBank/DDBJ databases">
        <title>New cyanobacteria of genus Symplocastrum in benthos of Lake Baikal.</title>
        <authorList>
            <person name="Sorokovikova E."/>
            <person name="Tikhonova I."/>
            <person name="Krasnopeev A."/>
            <person name="Evseev P."/>
            <person name="Gladkikh A."/>
            <person name="Belykh O."/>
        </authorList>
    </citation>
    <scope>NUCLEOTIDE SEQUENCE</scope>
    <source>
        <strain evidence="2">BBK-W-15</strain>
    </source>
</reference>
<dbReference type="Pfam" id="PF04965">
    <property type="entry name" value="GPW_gp25"/>
    <property type="match status" value="1"/>
</dbReference>
<evidence type="ECO:0000259" key="1">
    <source>
        <dbReference type="Pfam" id="PF04965"/>
    </source>
</evidence>
<name>A0AAE3KMX5_9CYAN</name>
<proteinExistence type="predicted"/>
<organism evidence="2 3">
    <name type="scientific">Limnofasciculus baicalensis BBK-W-15</name>
    <dbReference type="NCBI Taxonomy" id="2699891"/>
    <lineage>
        <taxon>Bacteria</taxon>
        <taxon>Bacillati</taxon>
        <taxon>Cyanobacteriota</taxon>
        <taxon>Cyanophyceae</taxon>
        <taxon>Coleofasciculales</taxon>
        <taxon>Coleofasciculaceae</taxon>
        <taxon>Limnofasciculus</taxon>
        <taxon>Limnofasciculus baicalensis</taxon>
    </lineage>
</organism>
<evidence type="ECO:0000313" key="3">
    <source>
        <dbReference type="Proteomes" id="UP001204953"/>
    </source>
</evidence>
<dbReference type="InterPro" id="IPR007048">
    <property type="entry name" value="IraD/Gp25-like"/>
</dbReference>
<dbReference type="Proteomes" id="UP001204953">
    <property type="component" value="Unassembled WGS sequence"/>
</dbReference>
<gene>
    <name evidence="2" type="ORF">NJ959_12320</name>
</gene>
<dbReference type="SUPFAM" id="SSF160719">
    <property type="entry name" value="gpW/gp25-like"/>
    <property type="match status" value="1"/>
</dbReference>
<comment type="caution">
    <text evidence="2">The sequence shown here is derived from an EMBL/GenBank/DDBJ whole genome shotgun (WGS) entry which is preliminary data.</text>
</comment>
<sequence length="129" mass="14666">MMSGDFLGVGWTSPVRLDEDGRVVTAKYEDCVYQSIWTILSTAKGERLMRPDFGCGIHDLVFASNSAATIGEIVSEVTESLIEWEPRIDVLNVDVYGEHNRQNQLLIQINYKVRSTNNRFNLVYPFYLG</sequence>
<dbReference type="EMBL" id="JAMZMM010000101">
    <property type="protein sequence ID" value="MCP2729241.1"/>
    <property type="molecule type" value="Genomic_DNA"/>
</dbReference>
<evidence type="ECO:0000313" key="2">
    <source>
        <dbReference type="EMBL" id="MCP2729241.1"/>
    </source>
</evidence>
<accession>A0AAE3KMX5</accession>
<dbReference type="AlphaFoldDB" id="A0AAE3KMX5"/>
<dbReference type="Gene3D" id="3.10.450.40">
    <property type="match status" value="1"/>
</dbReference>
<feature type="domain" description="IraD/Gp25-like" evidence="1">
    <location>
        <begin position="28"/>
        <end position="117"/>
    </location>
</feature>
<protein>
    <submittedName>
        <fullName evidence="2">GPW/gp25 family protein</fullName>
    </submittedName>
</protein>